<dbReference type="SMART" id="SM00530">
    <property type="entry name" value="HTH_XRE"/>
    <property type="match status" value="1"/>
</dbReference>
<dbReference type="Gene3D" id="1.10.260.40">
    <property type="entry name" value="lambda repressor-like DNA-binding domains"/>
    <property type="match status" value="1"/>
</dbReference>
<dbReference type="InterPro" id="IPR001387">
    <property type="entry name" value="Cro/C1-type_HTH"/>
</dbReference>
<dbReference type="CDD" id="cd02209">
    <property type="entry name" value="cupin_XRE_C"/>
    <property type="match status" value="1"/>
</dbReference>
<dbReference type="InterPro" id="IPR010982">
    <property type="entry name" value="Lambda_DNA-bd_dom_sf"/>
</dbReference>
<accession>A0ABY8JFI7</accession>
<dbReference type="EMBL" id="CP121646">
    <property type="protein sequence ID" value="WFU62728.1"/>
    <property type="molecule type" value="Genomic_DNA"/>
</dbReference>
<dbReference type="PANTHER" id="PTHR46797:SF1">
    <property type="entry name" value="METHYLPHOSPHONATE SYNTHASE"/>
    <property type="match status" value="1"/>
</dbReference>
<evidence type="ECO:0000313" key="4">
    <source>
        <dbReference type="Proteomes" id="UP001221546"/>
    </source>
</evidence>
<organism evidence="3 4">
    <name type="scientific">Bradyrhizobium brasilense</name>
    <dbReference type="NCBI Taxonomy" id="1419277"/>
    <lineage>
        <taxon>Bacteria</taxon>
        <taxon>Pseudomonadati</taxon>
        <taxon>Pseudomonadota</taxon>
        <taxon>Alphaproteobacteria</taxon>
        <taxon>Hyphomicrobiales</taxon>
        <taxon>Nitrobacteraceae</taxon>
        <taxon>Bradyrhizobium</taxon>
    </lineage>
</organism>
<feature type="domain" description="HTH cro/C1-type" evidence="2">
    <location>
        <begin position="53"/>
        <end position="107"/>
    </location>
</feature>
<dbReference type="InterPro" id="IPR014710">
    <property type="entry name" value="RmlC-like_jellyroll"/>
</dbReference>
<dbReference type="Gene3D" id="2.60.120.10">
    <property type="entry name" value="Jelly Rolls"/>
    <property type="match status" value="1"/>
</dbReference>
<keyword evidence="1" id="KW-0238">DNA-binding</keyword>
<dbReference type="CDD" id="cd00093">
    <property type="entry name" value="HTH_XRE"/>
    <property type="match status" value="1"/>
</dbReference>
<dbReference type="Pfam" id="PF01381">
    <property type="entry name" value="HTH_3"/>
    <property type="match status" value="1"/>
</dbReference>
<evidence type="ECO:0000259" key="2">
    <source>
        <dbReference type="PROSITE" id="PS50943"/>
    </source>
</evidence>
<dbReference type="Pfam" id="PF07883">
    <property type="entry name" value="Cupin_2"/>
    <property type="match status" value="1"/>
</dbReference>
<reference evidence="3 4" key="1">
    <citation type="submission" date="2023-04" db="EMBL/GenBank/DDBJ databases">
        <title>Australian commercial rhizobial inoculants.</title>
        <authorList>
            <person name="Kohlmeier M.G."/>
            <person name="O'Hara G.W."/>
            <person name="Colombi E."/>
            <person name="Ramsay J.P."/>
            <person name="Terpolilli J."/>
        </authorList>
    </citation>
    <scope>NUCLEOTIDE SEQUENCE [LARGE SCALE GENOMIC DNA]</scope>
    <source>
        <strain evidence="3 4">CB627</strain>
    </source>
</reference>
<dbReference type="RefSeq" id="WP_310885384.1">
    <property type="nucleotide sequence ID" value="NZ_CP121646.1"/>
</dbReference>
<gene>
    <name evidence="3" type="ORF">QA636_35665</name>
</gene>
<dbReference type="PROSITE" id="PS50943">
    <property type="entry name" value="HTH_CROC1"/>
    <property type="match status" value="1"/>
</dbReference>
<dbReference type="SUPFAM" id="SSF47413">
    <property type="entry name" value="lambda repressor-like DNA-binding domains"/>
    <property type="match status" value="1"/>
</dbReference>
<evidence type="ECO:0000256" key="1">
    <source>
        <dbReference type="ARBA" id="ARBA00023125"/>
    </source>
</evidence>
<proteinExistence type="predicted"/>
<sequence>MPPAVGDLGLRKVRQAEQKRRGLFKAERAARQRLQTARGVEAPPIDKRIGDVIRHVRLERGLTLGDVGSAAGISVAMLSRFETAHSSASPLLLARICSALGINLSTLFGEVERTREEAEFIKSSDNVEVVRAGAKHGYSYRLLSHRQRRRFEPFLISIDKRSKTYPRFQHQGTEFVYMLKGRMQYRFENRTLLVEPGDALTFSGQIPHGPEKILDDHAQFITMTIYAEELPGNRASSPVHM</sequence>
<dbReference type="PANTHER" id="PTHR46797">
    <property type="entry name" value="HTH-TYPE TRANSCRIPTIONAL REGULATOR"/>
    <property type="match status" value="1"/>
</dbReference>
<dbReference type="InterPro" id="IPR013096">
    <property type="entry name" value="Cupin_2"/>
</dbReference>
<name>A0ABY8JFI7_9BRAD</name>
<dbReference type="SUPFAM" id="SSF51182">
    <property type="entry name" value="RmlC-like cupins"/>
    <property type="match status" value="1"/>
</dbReference>
<dbReference type="InterPro" id="IPR050807">
    <property type="entry name" value="TransReg_Diox_bact_type"/>
</dbReference>
<dbReference type="Proteomes" id="UP001221546">
    <property type="component" value="Chromosome"/>
</dbReference>
<evidence type="ECO:0000313" key="3">
    <source>
        <dbReference type="EMBL" id="WFU62728.1"/>
    </source>
</evidence>
<protein>
    <submittedName>
        <fullName evidence="3">XRE family transcriptional regulator</fullName>
    </submittedName>
</protein>
<keyword evidence="4" id="KW-1185">Reference proteome</keyword>
<dbReference type="InterPro" id="IPR011051">
    <property type="entry name" value="RmlC_Cupin_sf"/>
</dbReference>